<reference evidence="6 7" key="1">
    <citation type="submission" date="2018-05" db="EMBL/GenBank/DDBJ databases">
        <title>Paenibacillus flagellatus sp. nov., isolated from selenium mineral soil.</title>
        <authorList>
            <person name="Dai X."/>
        </authorList>
    </citation>
    <scope>NUCLEOTIDE SEQUENCE [LARGE SCALE GENOMIC DNA]</scope>
    <source>
        <strain evidence="6 7">DXL2</strain>
    </source>
</reference>
<protein>
    <recommendedName>
        <fullName evidence="5">HTH lacI-type domain-containing protein</fullName>
    </recommendedName>
</protein>
<dbReference type="GO" id="GO:0003700">
    <property type="term" value="F:DNA-binding transcription factor activity"/>
    <property type="evidence" value="ECO:0007669"/>
    <property type="project" value="TreeGrafter"/>
</dbReference>
<dbReference type="InterPro" id="IPR010982">
    <property type="entry name" value="Lambda_DNA-bd_dom_sf"/>
</dbReference>
<organism evidence="6 7">
    <name type="scientific">Paenibacillus flagellatus</name>
    <dbReference type="NCBI Taxonomy" id="2211139"/>
    <lineage>
        <taxon>Bacteria</taxon>
        <taxon>Bacillati</taxon>
        <taxon>Bacillota</taxon>
        <taxon>Bacilli</taxon>
        <taxon>Bacillales</taxon>
        <taxon>Paenibacillaceae</taxon>
        <taxon>Paenibacillus</taxon>
    </lineage>
</organism>
<evidence type="ECO:0000256" key="2">
    <source>
        <dbReference type="ARBA" id="ARBA00023015"/>
    </source>
</evidence>
<dbReference type="GO" id="GO:0000976">
    <property type="term" value="F:transcription cis-regulatory region binding"/>
    <property type="evidence" value="ECO:0007669"/>
    <property type="project" value="TreeGrafter"/>
</dbReference>
<dbReference type="CDD" id="cd01392">
    <property type="entry name" value="HTH_LacI"/>
    <property type="match status" value="1"/>
</dbReference>
<proteinExistence type="predicted"/>
<keyword evidence="2" id="KW-0805">Transcription regulation</keyword>
<dbReference type="PANTHER" id="PTHR30146:SF148">
    <property type="entry name" value="HTH-TYPE TRANSCRIPTIONAL REPRESSOR PURR-RELATED"/>
    <property type="match status" value="1"/>
</dbReference>
<gene>
    <name evidence="6" type="ORF">DLM86_25855</name>
</gene>
<dbReference type="SUPFAM" id="SSF53822">
    <property type="entry name" value="Periplasmic binding protein-like I"/>
    <property type="match status" value="1"/>
</dbReference>
<dbReference type="Gene3D" id="3.40.50.2300">
    <property type="match status" value="2"/>
</dbReference>
<evidence type="ECO:0000256" key="3">
    <source>
        <dbReference type="ARBA" id="ARBA00023125"/>
    </source>
</evidence>
<dbReference type="PROSITE" id="PS50932">
    <property type="entry name" value="HTH_LACI_2"/>
    <property type="match status" value="1"/>
</dbReference>
<dbReference type="InterPro" id="IPR046335">
    <property type="entry name" value="LacI/GalR-like_sensor"/>
</dbReference>
<dbReference type="InterPro" id="IPR000843">
    <property type="entry name" value="HTH_LacI"/>
</dbReference>
<feature type="domain" description="HTH lacI-type" evidence="5">
    <location>
        <begin position="7"/>
        <end position="61"/>
    </location>
</feature>
<dbReference type="Gene3D" id="1.10.260.40">
    <property type="entry name" value="lambda repressor-like DNA-binding domains"/>
    <property type="match status" value="1"/>
</dbReference>
<keyword evidence="1" id="KW-0678">Repressor</keyword>
<dbReference type="OrthoDB" id="2526930at2"/>
<evidence type="ECO:0000313" key="7">
    <source>
        <dbReference type="Proteomes" id="UP000247476"/>
    </source>
</evidence>
<keyword evidence="4" id="KW-0804">Transcription</keyword>
<comment type="caution">
    <text evidence="6">The sequence shown here is derived from an EMBL/GenBank/DDBJ whole genome shotgun (WGS) entry which is preliminary data.</text>
</comment>
<dbReference type="Proteomes" id="UP000247476">
    <property type="component" value="Unassembled WGS sequence"/>
</dbReference>
<dbReference type="InterPro" id="IPR028082">
    <property type="entry name" value="Peripla_BP_I"/>
</dbReference>
<dbReference type="RefSeq" id="WP_110842963.1">
    <property type="nucleotide sequence ID" value="NZ_QJVJ01000014.1"/>
</dbReference>
<keyword evidence="7" id="KW-1185">Reference proteome</keyword>
<evidence type="ECO:0000256" key="4">
    <source>
        <dbReference type="ARBA" id="ARBA00023163"/>
    </source>
</evidence>
<dbReference type="SUPFAM" id="SSF47413">
    <property type="entry name" value="lambda repressor-like DNA-binding domains"/>
    <property type="match status" value="1"/>
</dbReference>
<keyword evidence="3" id="KW-0238">DNA-binding</keyword>
<dbReference type="PANTHER" id="PTHR30146">
    <property type="entry name" value="LACI-RELATED TRANSCRIPTIONAL REPRESSOR"/>
    <property type="match status" value="1"/>
</dbReference>
<accession>A0A2V5JWG7</accession>
<dbReference type="Pfam" id="PF13377">
    <property type="entry name" value="Peripla_BP_3"/>
    <property type="match status" value="1"/>
</dbReference>
<evidence type="ECO:0000259" key="5">
    <source>
        <dbReference type="PROSITE" id="PS50932"/>
    </source>
</evidence>
<evidence type="ECO:0000256" key="1">
    <source>
        <dbReference type="ARBA" id="ARBA00022491"/>
    </source>
</evidence>
<dbReference type="EMBL" id="QJVJ01000014">
    <property type="protein sequence ID" value="PYI51119.1"/>
    <property type="molecule type" value="Genomic_DNA"/>
</dbReference>
<name>A0A2V5JWG7_9BACL</name>
<dbReference type="AlphaFoldDB" id="A0A2V5JWG7"/>
<evidence type="ECO:0000313" key="6">
    <source>
        <dbReference type="EMBL" id="PYI51119.1"/>
    </source>
</evidence>
<sequence>MPIRKQVKLETIAASLGLSVQTVSKALRGKPGMSHETRRLVVEKARELGYLTREQLQQLSVDRIAVRPPLKRRFVLIHTTQSVNYNRLLLEGLNERIAEIGHTIDPLLIPERLKEAELDDWIGDRELHYCEGIFIAPSLHPPATEQRLLRLPLPRILFNFPAPGAETDSVIWDVYTAVALSVRHLAETGHRRILYVGDIKRQRGFFLRWQAFIEAMGYYGLPFREEDHLTASRSGTSQWAERLADKLERLRPDAVVVGVDDDVVPAYRVIAAAGFDVPKDVSIIGMLNEQRDGTPLFTRPQLLIRETGYRAAERMLWRIANPTMPYEHIRIQGPLFVGHTTRARD</sequence>
<dbReference type="SMART" id="SM00354">
    <property type="entry name" value="HTH_LACI"/>
    <property type="match status" value="1"/>
</dbReference>